<evidence type="ECO:0000313" key="3">
    <source>
        <dbReference type="Proteomes" id="UP000321261"/>
    </source>
</evidence>
<dbReference type="InterPro" id="IPR013216">
    <property type="entry name" value="Methyltransf_11"/>
</dbReference>
<dbReference type="OrthoDB" id="5566900at2"/>
<keyword evidence="3" id="KW-1185">Reference proteome</keyword>
<dbReference type="PANTHER" id="PTHR42912">
    <property type="entry name" value="METHYLTRANSFERASE"/>
    <property type="match status" value="1"/>
</dbReference>
<dbReference type="GO" id="GO:0008757">
    <property type="term" value="F:S-adenosylmethionine-dependent methyltransferase activity"/>
    <property type="evidence" value="ECO:0007669"/>
    <property type="project" value="InterPro"/>
</dbReference>
<dbReference type="InterPro" id="IPR050508">
    <property type="entry name" value="Methyltransf_Superfamily"/>
</dbReference>
<dbReference type="Proteomes" id="UP000321261">
    <property type="component" value="Unassembled WGS sequence"/>
</dbReference>
<name>A0A561SVI4_9PSEU</name>
<organism evidence="2 3">
    <name type="scientific">Pseudonocardia hierapolitana</name>
    <dbReference type="NCBI Taxonomy" id="1128676"/>
    <lineage>
        <taxon>Bacteria</taxon>
        <taxon>Bacillati</taxon>
        <taxon>Actinomycetota</taxon>
        <taxon>Actinomycetes</taxon>
        <taxon>Pseudonocardiales</taxon>
        <taxon>Pseudonocardiaceae</taxon>
        <taxon>Pseudonocardia</taxon>
    </lineage>
</organism>
<dbReference type="Gene3D" id="3.40.50.150">
    <property type="entry name" value="Vaccinia Virus protein VP39"/>
    <property type="match status" value="1"/>
</dbReference>
<keyword evidence="2" id="KW-0808">Transferase</keyword>
<dbReference type="SUPFAM" id="SSF53335">
    <property type="entry name" value="S-adenosyl-L-methionine-dependent methyltransferases"/>
    <property type="match status" value="1"/>
</dbReference>
<feature type="domain" description="Methyltransferase type 11" evidence="1">
    <location>
        <begin position="74"/>
        <end position="171"/>
    </location>
</feature>
<dbReference type="InterPro" id="IPR029063">
    <property type="entry name" value="SAM-dependent_MTases_sf"/>
</dbReference>
<dbReference type="AlphaFoldDB" id="A0A561SVI4"/>
<sequence length="318" mass="35310">MSTPDPAPNPHATAEQVEAARQDRKLANVLYHDWEAGTYDEKWSISYDERCTTYAADRFRLAAGEAGWPYERALELGCGTGFFLLNLMQAGVATRGSVTDLSPGMVQAALRNAEHLGLDVDGRVADAERIPYDDETFDLVVGHAVLHHIPDVELALREVLRVLKPGGRFVFAGEPTKVGDWYARRLGSLTWKGVTTITRLPALRGWRRSQEELDESSRAAALEAVVDIHVFDPDELEATARRAGARDARVATEEFTAAMLGWPVRTFEAAVPPGKLGWGWAMFAYRSWQRLSWLDANVLARVVPRAWFYNALVTGTKA</sequence>
<keyword evidence="2" id="KW-0489">Methyltransferase</keyword>
<accession>A0A561SVI4</accession>
<dbReference type="CDD" id="cd02440">
    <property type="entry name" value="AdoMet_MTases"/>
    <property type="match status" value="1"/>
</dbReference>
<dbReference type="GO" id="GO:0032259">
    <property type="term" value="P:methylation"/>
    <property type="evidence" value="ECO:0007669"/>
    <property type="project" value="UniProtKB-KW"/>
</dbReference>
<comment type="caution">
    <text evidence="2">The sequence shown here is derived from an EMBL/GenBank/DDBJ whole genome shotgun (WGS) entry which is preliminary data.</text>
</comment>
<evidence type="ECO:0000313" key="2">
    <source>
        <dbReference type="EMBL" id="TWF78872.1"/>
    </source>
</evidence>
<reference evidence="2 3" key="1">
    <citation type="submission" date="2019-06" db="EMBL/GenBank/DDBJ databases">
        <title>Sequencing the genomes of 1000 actinobacteria strains.</title>
        <authorList>
            <person name="Klenk H.-P."/>
        </authorList>
    </citation>
    <scope>NUCLEOTIDE SEQUENCE [LARGE SCALE GENOMIC DNA]</scope>
    <source>
        <strain evidence="2 3">DSM 45671</strain>
    </source>
</reference>
<dbReference type="RefSeq" id="WP_147257808.1">
    <property type="nucleotide sequence ID" value="NZ_VIWU01000001.1"/>
</dbReference>
<evidence type="ECO:0000259" key="1">
    <source>
        <dbReference type="Pfam" id="PF08241"/>
    </source>
</evidence>
<dbReference type="EMBL" id="VIWU01000001">
    <property type="protein sequence ID" value="TWF78872.1"/>
    <property type="molecule type" value="Genomic_DNA"/>
</dbReference>
<dbReference type="Pfam" id="PF08241">
    <property type="entry name" value="Methyltransf_11"/>
    <property type="match status" value="1"/>
</dbReference>
<proteinExistence type="predicted"/>
<gene>
    <name evidence="2" type="ORF">FHX44_114796</name>
</gene>
<dbReference type="PANTHER" id="PTHR42912:SF93">
    <property type="entry name" value="N6-ADENOSINE-METHYLTRANSFERASE TMT1A"/>
    <property type="match status" value="1"/>
</dbReference>
<protein>
    <submittedName>
        <fullName evidence="2">Methyltransferase family protein</fullName>
    </submittedName>
</protein>